<evidence type="ECO:0000256" key="1">
    <source>
        <dbReference type="ARBA" id="ARBA00013172"/>
    </source>
</evidence>
<dbReference type="SUPFAM" id="SSF56214">
    <property type="entry name" value="4'-phosphopantetheinyl transferase"/>
    <property type="match status" value="2"/>
</dbReference>
<name>A0A0W0F8N6_MONRR</name>
<dbReference type="EMBL" id="LATX01002207">
    <property type="protein sequence ID" value="KTB32667.1"/>
    <property type="molecule type" value="Genomic_DNA"/>
</dbReference>
<gene>
    <name evidence="5" type="ORF">WG66_14728</name>
</gene>
<proteinExistence type="predicted"/>
<evidence type="ECO:0000259" key="3">
    <source>
        <dbReference type="Pfam" id="PF01648"/>
    </source>
</evidence>
<organism evidence="5 6">
    <name type="scientific">Moniliophthora roreri</name>
    <name type="common">Frosty pod rot fungus</name>
    <name type="synonym">Monilia roreri</name>
    <dbReference type="NCBI Taxonomy" id="221103"/>
    <lineage>
        <taxon>Eukaryota</taxon>
        <taxon>Fungi</taxon>
        <taxon>Dikarya</taxon>
        <taxon>Basidiomycota</taxon>
        <taxon>Agaricomycotina</taxon>
        <taxon>Agaricomycetes</taxon>
        <taxon>Agaricomycetidae</taxon>
        <taxon>Agaricales</taxon>
        <taxon>Marasmiineae</taxon>
        <taxon>Marasmiaceae</taxon>
        <taxon>Moniliophthora</taxon>
    </lineage>
</organism>
<reference evidence="5 6" key="1">
    <citation type="submission" date="2015-12" db="EMBL/GenBank/DDBJ databases">
        <title>Draft genome sequence of Moniliophthora roreri, the causal agent of frosty pod rot of cacao.</title>
        <authorList>
            <person name="Aime M.C."/>
            <person name="Diaz-Valderrama J.R."/>
            <person name="Kijpornyongpan T."/>
            <person name="Phillips-Mora W."/>
        </authorList>
    </citation>
    <scope>NUCLEOTIDE SEQUENCE [LARGE SCALE GENOMIC DNA]</scope>
    <source>
        <strain evidence="5 6">MCA 2952</strain>
    </source>
</reference>
<comment type="caution">
    <text evidence="5">The sequence shown here is derived from an EMBL/GenBank/DDBJ whole genome shotgun (WGS) entry which is preliminary data.</text>
</comment>
<accession>A0A0W0F8N6</accession>
<evidence type="ECO:0000313" key="6">
    <source>
        <dbReference type="Proteomes" id="UP000054988"/>
    </source>
</evidence>
<evidence type="ECO:0000256" key="2">
    <source>
        <dbReference type="ARBA" id="ARBA00022679"/>
    </source>
</evidence>
<dbReference type="GO" id="GO:0000287">
    <property type="term" value="F:magnesium ion binding"/>
    <property type="evidence" value="ECO:0007669"/>
    <property type="project" value="InterPro"/>
</dbReference>
<dbReference type="eggNOG" id="KOG0945">
    <property type="taxonomic scope" value="Eukaryota"/>
</dbReference>
<dbReference type="AlphaFoldDB" id="A0A0W0F8N6"/>
<dbReference type="GO" id="GO:0019878">
    <property type="term" value="P:lysine biosynthetic process via aminoadipic acid"/>
    <property type="evidence" value="ECO:0007669"/>
    <property type="project" value="TreeGrafter"/>
</dbReference>
<dbReference type="PANTHER" id="PTHR12215:SF10">
    <property type="entry name" value="L-AMINOADIPATE-SEMIALDEHYDE DEHYDROGENASE-PHOSPHOPANTETHEINYL TRANSFERASE"/>
    <property type="match status" value="1"/>
</dbReference>
<evidence type="ECO:0000259" key="4">
    <source>
        <dbReference type="Pfam" id="PF22624"/>
    </source>
</evidence>
<protein>
    <recommendedName>
        <fullName evidence="1">holo-[acyl-carrier-protein] synthase</fullName>
        <ecNumber evidence="1">2.7.8.7</ecNumber>
    </recommendedName>
</protein>
<dbReference type="PANTHER" id="PTHR12215">
    <property type="entry name" value="PHOSPHOPANTETHEINE TRANSFERASE"/>
    <property type="match status" value="1"/>
</dbReference>
<dbReference type="InterPro" id="IPR037143">
    <property type="entry name" value="4-PPantetheinyl_Trfase_dom_sf"/>
</dbReference>
<dbReference type="InterPro" id="IPR008278">
    <property type="entry name" value="4-PPantetheinyl_Trfase_dom"/>
</dbReference>
<feature type="domain" description="4'-phosphopantetheinyl transferase N-terminal" evidence="4">
    <location>
        <begin position="17"/>
        <end position="101"/>
    </location>
</feature>
<dbReference type="GO" id="GO:0008897">
    <property type="term" value="F:holo-[acyl-carrier-protein] synthase activity"/>
    <property type="evidence" value="ECO:0007669"/>
    <property type="project" value="UniProtKB-EC"/>
</dbReference>
<dbReference type="Pfam" id="PF22624">
    <property type="entry name" value="AASDHPPT_N"/>
    <property type="match status" value="1"/>
</dbReference>
<dbReference type="Proteomes" id="UP000054988">
    <property type="component" value="Unassembled WGS sequence"/>
</dbReference>
<sequence length="266" mass="29583">MQTWAVTYDPSLFTEELYQKGLQLVDPESAAKIKRFNVGPASKGGLISRLLPRMLLKKKGIASREMTFAATTAGKPYITTPGIDPPIAYNVSHDNSLVVMAFTSGKLNPPAFSIGIDVMKVQMSSRQDTYASFINIFRDQLTPLERRLLLSPGVTDHEGLKRFFWMWTLKEAYTKALGIGLGFDFSRVEFDVESDIVRVDGTVPGGWRFTKFELKEGESLNVGVVAELIGDTETVVISEKETKEWLLPFTAVAFVEQAIHELTPPS</sequence>
<dbReference type="Gene3D" id="3.90.470.20">
    <property type="entry name" value="4'-phosphopantetheinyl transferase domain"/>
    <property type="match status" value="2"/>
</dbReference>
<dbReference type="InterPro" id="IPR055066">
    <property type="entry name" value="AASDHPPT_N"/>
</dbReference>
<dbReference type="GO" id="GO:0005829">
    <property type="term" value="C:cytosol"/>
    <property type="evidence" value="ECO:0007669"/>
    <property type="project" value="TreeGrafter"/>
</dbReference>
<keyword evidence="2" id="KW-0808">Transferase</keyword>
<dbReference type="InterPro" id="IPR050559">
    <property type="entry name" value="P-Pant_transferase_sf"/>
</dbReference>
<evidence type="ECO:0000313" key="5">
    <source>
        <dbReference type="EMBL" id="KTB32667.1"/>
    </source>
</evidence>
<dbReference type="EC" id="2.7.8.7" evidence="1"/>
<feature type="domain" description="4'-phosphopantetheinyl transferase" evidence="3">
    <location>
        <begin position="113"/>
        <end position="195"/>
    </location>
</feature>
<dbReference type="Pfam" id="PF01648">
    <property type="entry name" value="ACPS"/>
    <property type="match status" value="1"/>
</dbReference>